<gene>
    <name evidence="11" type="primary">LOC115747853</name>
</gene>
<evidence type="ECO:0000256" key="1">
    <source>
        <dbReference type="ARBA" id="ARBA00018517"/>
    </source>
</evidence>
<dbReference type="Pfam" id="PF09445">
    <property type="entry name" value="Methyltransf_15"/>
    <property type="match status" value="1"/>
</dbReference>
<dbReference type="CDD" id="cd00201">
    <property type="entry name" value="WW"/>
    <property type="match status" value="1"/>
</dbReference>
<dbReference type="PROSITE" id="PS01159">
    <property type="entry name" value="WW_DOMAIN_1"/>
    <property type="match status" value="1"/>
</dbReference>
<keyword evidence="10" id="KW-1185">Reference proteome</keyword>
<dbReference type="InterPro" id="IPR001202">
    <property type="entry name" value="WW_dom"/>
</dbReference>
<evidence type="ECO:0000313" key="10">
    <source>
        <dbReference type="Proteomes" id="UP000827889"/>
    </source>
</evidence>
<dbReference type="SUPFAM" id="SSF51045">
    <property type="entry name" value="WW domain"/>
    <property type="match status" value="1"/>
</dbReference>
<dbReference type="SUPFAM" id="SSF53335">
    <property type="entry name" value="S-adenosyl-L-methionine-dependent methyltransferases"/>
    <property type="match status" value="1"/>
</dbReference>
<dbReference type="RefSeq" id="XP_048130853.1">
    <property type="nucleotide sequence ID" value="XM_048274896.1"/>
</dbReference>
<evidence type="ECO:0000256" key="8">
    <source>
        <dbReference type="SAM" id="MobiDB-lite"/>
    </source>
</evidence>
<feature type="region of interest" description="Disordered" evidence="8">
    <location>
        <begin position="40"/>
        <end position="65"/>
    </location>
</feature>
<dbReference type="InterPro" id="IPR029063">
    <property type="entry name" value="SAM-dependent_MTases_sf"/>
</dbReference>
<comment type="catalytic activity">
    <reaction evidence="3">
        <text>a 5'-end (N(2),N(7)-dimethyl 5'-triphosphoguanosine)-ribonucleoside in snoRNA + S-adenosyl-L-methionine = a 5'-end (N(2),N(2),N(7)-trimethyl 5'-triphosphoguanosine)-ribonucleoside in snoRNA + S-adenosyl-L-homocysteine + H(+)</text>
        <dbReference type="Rhea" id="RHEA:78507"/>
        <dbReference type="Rhea" id="RHEA-COMP:19088"/>
        <dbReference type="Rhea" id="RHEA-COMP:19090"/>
        <dbReference type="ChEBI" id="CHEBI:15378"/>
        <dbReference type="ChEBI" id="CHEBI:57856"/>
        <dbReference type="ChEBI" id="CHEBI:59789"/>
        <dbReference type="ChEBI" id="CHEBI:167623"/>
        <dbReference type="ChEBI" id="CHEBI:172880"/>
    </reaction>
    <physiologicalReaction direction="left-to-right" evidence="3">
        <dbReference type="Rhea" id="RHEA:78508"/>
    </physiologicalReaction>
</comment>
<feature type="domain" description="WW" evidence="9">
    <location>
        <begin position="319"/>
        <end position="347"/>
    </location>
</feature>
<dbReference type="GeneID" id="115747853"/>
<evidence type="ECO:0000256" key="2">
    <source>
        <dbReference type="ARBA" id="ARBA00025783"/>
    </source>
</evidence>
<accession>A0ABM3H2M5</accession>
<reference evidence="10" key="1">
    <citation type="submission" date="2025-05" db="UniProtKB">
        <authorList>
            <consortium name="RefSeq"/>
        </authorList>
    </citation>
    <scope>NUCLEOTIDE SEQUENCE [LARGE SCALE GENOMIC DNA]</scope>
</reference>
<comment type="catalytic activity">
    <reaction evidence="4">
        <text>a 5'-end (N(7)-methyl 5'-triphosphoguanosine)-ribonucleoside in snoRNA + S-adenosyl-L-methionine = a 5'-end (N(2),N(7)-dimethyl 5'-triphosphoguanosine)-ribonucleoside in snoRNA + S-adenosyl-L-homocysteine + H(+)</text>
        <dbReference type="Rhea" id="RHEA:78475"/>
        <dbReference type="Rhea" id="RHEA-COMP:19086"/>
        <dbReference type="Rhea" id="RHEA-COMP:19088"/>
        <dbReference type="ChEBI" id="CHEBI:15378"/>
        <dbReference type="ChEBI" id="CHEBI:57856"/>
        <dbReference type="ChEBI" id="CHEBI:59789"/>
        <dbReference type="ChEBI" id="CHEBI:156461"/>
        <dbReference type="ChEBI" id="CHEBI:172880"/>
    </reaction>
    <physiologicalReaction direction="left-to-right" evidence="4">
        <dbReference type="Rhea" id="RHEA:78476"/>
    </physiologicalReaction>
</comment>
<evidence type="ECO:0000256" key="3">
    <source>
        <dbReference type="ARBA" id="ARBA00047418"/>
    </source>
</evidence>
<reference evidence="11" key="2">
    <citation type="submission" date="2025-08" db="UniProtKB">
        <authorList>
            <consortium name="RefSeq"/>
        </authorList>
    </citation>
    <scope>IDENTIFICATION</scope>
    <source>
        <tissue evidence="11">Leaf</tissue>
    </source>
</reference>
<evidence type="ECO:0000313" key="11">
    <source>
        <dbReference type="RefSeq" id="XP_048130853.1"/>
    </source>
</evidence>
<dbReference type="Pfam" id="PF00397">
    <property type="entry name" value="WW"/>
    <property type="match status" value="1"/>
</dbReference>
<evidence type="ECO:0000256" key="5">
    <source>
        <dbReference type="ARBA" id="ARBA00048763"/>
    </source>
</evidence>
<evidence type="ECO:0000259" key="9">
    <source>
        <dbReference type="PROSITE" id="PS50020"/>
    </source>
</evidence>
<name>A0ABM3H2M5_9MYRT</name>
<comment type="similarity">
    <text evidence="2">Belongs to the methyltransferase superfamily. Trimethylguanosine synthase family.</text>
</comment>
<proteinExistence type="inferred from homology"/>
<evidence type="ECO:0000256" key="6">
    <source>
        <dbReference type="ARBA" id="ARBA00049075"/>
    </source>
</evidence>
<dbReference type="Proteomes" id="UP000827889">
    <property type="component" value="Chromosome 2"/>
</dbReference>
<dbReference type="PANTHER" id="PTHR14741:SF32">
    <property type="entry name" value="TRIMETHYLGUANOSINE SYNTHASE"/>
    <property type="match status" value="1"/>
</dbReference>
<feature type="region of interest" description="Disordered" evidence="8">
    <location>
        <begin position="93"/>
        <end position="114"/>
    </location>
</feature>
<comment type="catalytic activity">
    <reaction evidence="5">
        <text>a 5'-end (N(2),N(7)-dimethyl 5'-triphosphoguanosine)-ribonucleoside in snRNA + S-adenosyl-L-methionine = a 5'-end (N(2),N(2),N(7)-trimethyl 5'-triphosphoguanosine)-ribonucleoside in snRNA + S-adenosyl-L-homocysteine + H(+)</text>
        <dbReference type="Rhea" id="RHEA:78479"/>
        <dbReference type="Rhea" id="RHEA-COMP:19087"/>
        <dbReference type="Rhea" id="RHEA-COMP:19089"/>
        <dbReference type="ChEBI" id="CHEBI:15378"/>
        <dbReference type="ChEBI" id="CHEBI:57856"/>
        <dbReference type="ChEBI" id="CHEBI:59789"/>
        <dbReference type="ChEBI" id="CHEBI:167623"/>
        <dbReference type="ChEBI" id="CHEBI:172880"/>
    </reaction>
    <physiologicalReaction direction="left-to-right" evidence="5">
        <dbReference type="Rhea" id="RHEA:78480"/>
    </physiologicalReaction>
</comment>
<dbReference type="PROSITE" id="PS50020">
    <property type="entry name" value="WW_DOMAIN_2"/>
    <property type="match status" value="1"/>
</dbReference>
<organism evidence="10 11">
    <name type="scientific">Rhodamnia argentea</name>
    <dbReference type="NCBI Taxonomy" id="178133"/>
    <lineage>
        <taxon>Eukaryota</taxon>
        <taxon>Viridiplantae</taxon>
        <taxon>Streptophyta</taxon>
        <taxon>Embryophyta</taxon>
        <taxon>Tracheophyta</taxon>
        <taxon>Spermatophyta</taxon>
        <taxon>Magnoliopsida</taxon>
        <taxon>eudicotyledons</taxon>
        <taxon>Gunneridae</taxon>
        <taxon>Pentapetalae</taxon>
        <taxon>rosids</taxon>
        <taxon>malvids</taxon>
        <taxon>Myrtales</taxon>
        <taxon>Myrtaceae</taxon>
        <taxon>Myrtoideae</taxon>
        <taxon>Myrteae</taxon>
        <taxon>Australasian group</taxon>
        <taxon>Rhodamnia</taxon>
    </lineage>
</organism>
<feature type="compositionally biased region" description="Basic residues" evidence="8">
    <location>
        <begin position="103"/>
        <end position="114"/>
    </location>
</feature>
<comment type="catalytic activity">
    <reaction evidence="6">
        <text>a 5'-end (N(7)-methyl 5'-triphosphoguanosine)-ribonucleoside in snRNA + S-adenosyl-L-methionine = a 5'-end (N(2),N(7)-dimethyl 5'-triphosphoguanosine)-ribonucleoside in snRNA + S-adenosyl-L-homocysteine + H(+)</text>
        <dbReference type="Rhea" id="RHEA:78471"/>
        <dbReference type="Rhea" id="RHEA-COMP:19085"/>
        <dbReference type="Rhea" id="RHEA-COMP:19087"/>
        <dbReference type="ChEBI" id="CHEBI:15378"/>
        <dbReference type="ChEBI" id="CHEBI:57856"/>
        <dbReference type="ChEBI" id="CHEBI:59789"/>
        <dbReference type="ChEBI" id="CHEBI:156461"/>
        <dbReference type="ChEBI" id="CHEBI:172880"/>
    </reaction>
    <physiologicalReaction direction="left-to-right" evidence="6">
        <dbReference type="Rhea" id="RHEA:78472"/>
    </physiologicalReaction>
</comment>
<evidence type="ECO:0000256" key="7">
    <source>
        <dbReference type="ARBA" id="ARBA00049790"/>
    </source>
</evidence>
<protein>
    <recommendedName>
        <fullName evidence="1">Trimethylguanosine synthase</fullName>
    </recommendedName>
    <alternativeName>
        <fullName evidence="7">Cap-specific guanine-N(2) methyltransferase</fullName>
    </alternativeName>
</protein>
<dbReference type="Gene3D" id="3.40.50.150">
    <property type="entry name" value="Vaccinia Virus protein VP39"/>
    <property type="match status" value="1"/>
</dbReference>
<dbReference type="PANTHER" id="PTHR14741">
    <property type="entry name" value="S-ADENOSYLMETHIONINE-DEPENDENT METHYLTRANSFERASE RELATED"/>
    <property type="match status" value="1"/>
</dbReference>
<dbReference type="Gene3D" id="2.20.70.10">
    <property type="match status" value="1"/>
</dbReference>
<dbReference type="InterPro" id="IPR019012">
    <property type="entry name" value="RNA_cap_Gua-N2-MeTrfase"/>
</dbReference>
<evidence type="ECO:0000256" key="4">
    <source>
        <dbReference type="ARBA" id="ARBA00048740"/>
    </source>
</evidence>
<dbReference type="InterPro" id="IPR036020">
    <property type="entry name" value="WW_dom_sf"/>
</dbReference>
<sequence>MDARHLDGEGEDAAPAIRALGSLFKLTQVFLWDYGPSSAQELPPSAGASNPPHRDENVASNVFSTSPDYSPLPEDLELIRQMNELGLPLAFQTSKEKKNGTSKVRKKRTHKKHDYGKEEIENEGARFLKVSEPVVVSHTVIHDNPSGFLCSMSVSGQSEIPCYDNAVDARIFCSTLDNEQESAEISCVSNETICPGLSDVAIDCQNCHAALTDNVPKNNLAVNPNTKDFDAGGGLWSRSPSTEAFVDRGREELSGSEVESNLLDHISPANHVEAVMTHCDSYENLRSLEEVAIGQSTEVLQQEPNNNGNSCNGNSCGDWIVCWDSFYQRNYYYNSTTQVSTWLPPPGMEDIEAAFIENPESNARLSELTKQDVSLSVSSVCLVPGDTCVFQRTVDSSMDRDKLLGQPFAEGDSIILKDCREDATSRRLGHISITNGPSEISLEENNLLVEVGDSLDNLHSLSGSHKSKLKTVARNRRIQRKSLHINEDLSFPLSEEYCTVIEKYWFQRYLLFSRFDEGIKMDEEGWFSVTPQSIARHHAVRCGGGIIVDGFTGVGGNAIQFARMGRHVIAVDIDPKKIEYAQHNAVVYDVDGEIDFVKGDFFILARNLKADTVFLSPPWGGPGYTKVKTYNMKTMLKPHDGFFLFNVAKKIASKVVMFLPKNVDLNQLAELALSVQPPWSLEVEKNYLNGKLKAVTAYFSNTEICRK</sequence>